<dbReference type="CDD" id="cd16486">
    <property type="entry name" value="mRING-H2-C3H2C2D_ZSWM2"/>
    <property type="match status" value="1"/>
</dbReference>
<evidence type="ECO:0008006" key="11">
    <source>
        <dbReference type="Google" id="ProtNLM"/>
    </source>
</evidence>
<feature type="compositionally biased region" description="Polar residues" evidence="5">
    <location>
        <begin position="573"/>
        <end position="588"/>
    </location>
</feature>
<dbReference type="SMART" id="SM00291">
    <property type="entry name" value="ZnF_ZZ"/>
    <property type="match status" value="1"/>
</dbReference>
<feature type="compositionally biased region" description="Polar residues" evidence="5">
    <location>
        <begin position="666"/>
        <end position="681"/>
    </location>
</feature>
<feature type="compositionally biased region" description="Low complexity" evidence="5">
    <location>
        <begin position="773"/>
        <end position="785"/>
    </location>
</feature>
<evidence type="ECO:0000313" key="9">
    <source>
        <dbReference type="EnsemblMetazoa" id="XP_038077453.1"/>
    </source>
</evidence>
<dbReference type="InterPro" id="IPR000433">
    <property type="entry name" value="Znf_ZZ"/>
</dbReference>
<feature type="compositionally biased region" description="Basic and acidic residues" evidence="5">
    <location>
        <begin position="732"/>
        <end position="743"/>
    </location>
</feature>
<feature type="compositionally biased region" description="Basic and acidic residues" evidence="5">
    <location>
        <begin position="708"/>
        <end position="717"/>
    </location>
</feature>
<feature type="compositionally biased region" description="Low complexity" evidence="5">
    <location>
        <begin position="614"/>
        <end position="625"/>
    </location>
</feature>
<evidence type="ECO:0000259" key="8">
    <source>
        <dbReference type="PROSITE" id="PS50966"/>
    </source>
</evidence>
<dbReference type="SMART" id="SM00184">
    <property type="entry name" value="RING"/>
    <property type="match status" value="2"/>
</dbReference>
<sequence>MARSVAWRRTISDAASWHQDQAQSATIYILRETGPTGFLLKEEGETKKVKVFLGDPHSCTCSVFKKERDLCKHICWVLLKKFRVPRENPISFQLGLVEREINEILRGINNPSRQRSLVPRQRTVSHSKPPQGTSSSAGGRDVLIQREITADDVCPICQDELLNAREAVTYCRYGCAKSIHIKCMKVWAEHQRSVGETLVRCPLCREDFGQLEQLQAEYRNASLQKTRSERLDVHSGACCHHCNKSPIQGKCYRCTECFDYCLCHACFLTNIHNEHSFKFRQKMNQRWRPAQRGSGTALPQAVMDDLLARDISDGDYDLLLQLDSQSANQPSNIPEKVIKSFATETVRQGSTLLNPGVQCRVCLRGYSIGQVLRRLPCRHKFHTSCIDPWLLHQHPTCPVDGSIVWSPSTAQQTSSTNQNQRNKQPANGKAASEGALEIPGIGVASVRIERSGDAVAKGRHRGRSGVVERAPNGDIQGLTADFALTGLGIVSQSQTQSMAANSREGARVQPRRNSSRAPRTHTDTNIEINGVSDMAINLDAINATASANNDSGLLQDFQLDRRSSELRQDQLVEPSTQLPNRTGSSSSEHIPCLQPATDTRMENSQVPVQVRLETLTLPGTTTQGTKQHPSRGMARHRKPPLPTQPLVDRSSAPSIPLLRESVMTPIGNSRQQSTSAPSLGQRTAPFGVEGSSSGRPPLPAGGSSPGSVRDRGREPVRNVRSTQLTRKTRSTSVERSRSRDRLHPPTADKQQVLEGLLLGSSATRQVPSGKGQRSSPLRSSPLRSRVSQLHSGGQAERDQQLTEGISGSGLSSHGQ</sequence>
<evidence type="ECO:0000256" key="1">
    <source>
        <dbReference type="ARBA" id="ARBA00022723"/>
    </source>
</evidence>
<dbReference type="PANTHER" id="PTHR21540">
    <property type="entry name" value="RING FINGER AND SWIM DOMAIN-CONTAINING PROTEIN 2"/>
    <property type="match status" value="1"/>
</dbReference>
<protein>
    <recommendedName>
        <fullName evidence="11">E3 ubiquitin-protein ligase ZSWIM2-like</fullName>
    </recommendedName>
</protein>
<evidence type="ECO:0000256" key="5">
    <source>
        <dbReference type="SAM" id="MobiDB-lite"/>
    </source>
</evidence>
<evidence type="ECO:0000259" key="6">
    <source>
        <dbReference type="PROSITE" id="PS50089"/>
    </source>
</evidence>
<dbReference type="RefSeq" id="XP_038077453.1">
    <property type="nucleotide sequence ID" value="XM_038221525.1"/>
</dbReference>
<feature type="region of interest" description="Disordered" evidence="5">
    <location>
        <begin position="114"/>
        <end position="140"/>
    </location>
</feature>
<feature type="compositionally biased region" description="Low complexity" evidence="5">
    <location>
        <begin position="408"/>
        <end position="424"/>
    </location>
</feature>
<name>A0A914BME1_PATMI</name>
<organism evidence="9 10">
    <name type="scientific">Patiria miniata</name>
    <name type="common">Bat star</name>
    <name type="synonym">Asterina miniata</name>
    <dbReference type="NCBI Taxonomy" id="46514"/>
    <lineage>
        <taxon>Eukaryota</taxon>
        <taxon>Metazoa</taxon>
        <taxon>Echinodermata</taxon>
        <taxon>Eleutherozoa</taxon>
        <taxon>Asterozoa</taxon>
        <taxon>Asteroidea</taxon>
        <taxon>Valvatacea</taxon>
        <taxon>Valvatida</taxon>
        <taxon>Asterinidae</taxon>
        <taxon>Patiria</taxon>
    </lineage>
</organism>
<dbReference type="GO" id="GO:0061630">
    <property type="term" value="F:ubiquitin protein ligase activity"/>
    <property type="evidence" value="ECO:0007669"/>
    <property type="project" value="InterPro"/>
</dbReference>
<feature type="region of interest" description="Disordered" evidence="5">
    <location>
        <begin position="495"/>
        <end position="522"/>
    </location>
</feature>
<dbReference type="GO" id="GO:0008270">
    <property type="term" value="F:zinc ion binding"/>
    <property type="evidence" value="ECO:0007669"/>
    <property type="project" value="UniProtKB-KW"/>
</dbReference>
<feature type="domain" description="ZZ-type" evidence="7">
    <location>
        <begin position="234"/>
        <end position="285"/>
    </location>
</feature>
<dbReference type="PROSITE" id="PS50135">
    <property type="entry name" value="ZF_ZZ_2"/>
    <property type="match status" value="1"/>
</dbReference>
<proteinExistence type="predicted"/>
<reference evidence="9" key="1">
    <citation type="submission" date="2022-11" db="UniProtKB">
        <authorList>
            <consortium name="EnsemblMetazoa"/>
        </authorList>
    </citation>
    <scope>IDENTIFICATION</scope>
</reference>
<keyword evidence="10" id="KW-1185">Reference proteome</keyword>
<accession>A0A914BME1</accession>
<dbReference type="PROSITE" id="PS01357">
    <property type="entry name" value="ZF_ZZ_1"/>
    <property type="match status" value="1"/>
</dbReference>
<dbReference type="PROSITE" id="PS50089">
    <property type="entry name" value="ZF_RING_2"/>
    <property type="match status" value="2"/>
</dbReference>
<keyword evidence="2 4" id="KW-0863">Zinc-finger</keyword>
<dbReference type="PROSITE" id="PS50966">
    <property type="entry name" value="ZF_SWIM"/>
    <property type="match status" value="1"/>
</dbReference>
<evidence type="ECO:0000256" key="4">
    <source>
        <dbReference type="PROSITE-ProRule" id="PRU00228"/>
    </source>
</evidence>
<feature type="compositionally biased region" description="Polar residues" evidence="5">
    <location>
        <begin position="122"/>
        <end position="137"/>
    </location>
</feature>
<dbReference type="GeneID" id="119745281"/>
<dbReference type="AlphaFoldDB" id="A0A914BME1"/>
<dbReference type="OMA" id="YGCAKSI"/>
<feature type="compositionally biased region" description="Low complexity" evidence="5">
    <location>
        <begin position="690"/>
        <end position="707"/>
    </location>
</feature>
<dbReference type="Pfam" id="PF13639">
    <property type="entry name" value="zf-RING_2"/>
    <property type="match status" value="1"/>
</dbReference>
<dbReference type="EnsemblMetazoa" id="XM_038221525.1">
    <property type="protein sequence ID" value="XP_038077453.1"/>
    <property type="gene ID" value="LOC119745281"/>
</dbReference>
<evidence type="ECO:0000259" key="7">
    <source>
        <dbReference type="PROSITE" id="PS50135"/>
    </source>
</evidence>
<feature type="domain" description="SWIM-type" evidence="8">
    <location>
        <begin position="49"/>
        <end position="82"/>
    </location>
</feature>
<evidence type="ECO:0000256" key="2">
    <source>
        <dbReference type="ARBA" id="ARBA00022771"/>
    </source>
</evidence>
<dbReference type="InterPro" id="IPR043145">
    <property type="entry name" value="Znf_ZZ_sf"/>
</dbReference>
<dbReference type="InterPro" id="IPR039903">
    <property type="entry name" value="Zswim2"/>
</dbReference>
<feature type="region of interest" description="Disordered" evidence="5">
    <location>
        <begin position="565"/>
        <end position="815"/>
    </location>
</feature>
<keyword evidence="1" id="KW-0479">Metal-binding</keyword>
<dbReference type="CDD" id="cd16494">
    <property type="entry name" value="RING-CH-C4HC3_ZSWM2"/>
    <property type="match status" value="1"/>
</dbReference>
<keyword evidence="3" id="KW-0862">Zinc</keyword>
<dbReference type="Gene3D" id="3.30.60.90">
    <property type="match status" value="1"/>
</dbReference>
<dbReference type="Proteomes" id="UP000887568">
    <property type="component" value="Unplaced"/>
</dbReference>
<feature type="region of interest" description="Disordered" evidence="5">
    <location>
        <begin position="407"/>
        <end position="433"/>
    </location>
</feature>
<dbReference type="Gene3D" id="3.30.40.10">
    <property type="entry name" value="Zinc/RING finger domain, C3HC4 (zinc finger)"/>
    <property type="match status" value="2"/>
</dbReference>
<dbReference type="SUPFAM" id="SSF57850">
    <property type="entry name" value="RING/U-box"/>
    <property type="match status" value="3"/>
</dbReference>
<dbReference type="InterPro" id="IPR001841">
    <property type="entry name" value="Znf_RING"/>
</dbReference>
<dbReference type="OrthoDB" id="8062037at2759"/>
<dbReference type="InterPro" id="IPR007527">
    <property type="entry name" value="Znf_SWIM"/>
</dbReference>
<dbReference type="PANTHER" id="PTHR21540:SF3">
    <property type="entry name" value="E3 UBIQUITIN-PROTEIN LIGASE ZSWIM2"/>
    <property type="match status" value="1"/>
</dbReference>
<evidence type="ECO:0000313" key="10">
    <source>
        <dbReference type="Proteomes" id="UP000887568"/>
    </source>
</evidence>
<feature type="domain" description="RING-type" evidence="6">
    <location>
        <begin position="154"/>
        <end position="205"/>
    </location>
</feature>
<evidence type="ECO:0000256" key="3">
    <source>
        <dbReference type="ARBA" id="ARBA00022833"/>
    </source>
</evidence>
<dbReference type="Pfam" id="PF04434">
    <property type="entry name" value="SWIM"/>
    <property type="match status" value="1"/>
</dbReference>
<feature type="domain" description="RING-type" evidence="6">
    <location>
        <begin position="359"/>
        <end position="400"/>
    </location>
</feature>
<feature type="compositionally biased region" description="Polar residues" evidence="5">
    <location>
        <begin position="801"/>
        <end position="815"/>
    </location>
</feature>
<dbReference type="InterPro" id="IPR013083">
    <property type="entry name" value="Znf_RING/FYVE/PHD"/>
</dbReference>